<proteinExistence type="predicted"/>
<dbReference type="KEGG" id="cchv:BTM20_04990"/>
<keyword evidence="1" id="KW-0282">Flagellum</keyword>
<name>A0ABD4RI43_9CLOT</name>
<keyword evidence="1" id="KW-0969">Cilium</keyword>
<dbReference type="EMBL" id="JAIFTX010000017">
    <property type="protein sequence ID" value="MBX7291122.1"/>
    <property type="molecule type" value="Genomic_DNA"/>
</dbReference>
<keyword evidence="1" id="KW-0966">Cell projection</keyword>
<dbReference type="Proteomes" id="UP000775179">
    <property type="component" value="Unassembled WGS sequence"/>
</dbReference>
<dbReference type="RefSeq" id="WP_021875205.1">
    <property type="nucleotide sequence ID" value="NZ_CP018624.1"/>
</dbReference>
<dbReference type="GeneID" id="66301213"/>
<evidence type="ECO:0000313" key="1">
    <source>
        <dbReference type="EMBL" id="MBX7291122.1"/>
    </source>
</evidence>
<accession>A0ABD4RI43</accession>
<dbReference type="AlphaFoldDB" id="A0ABD4RI43"/>
<sequence>MVEELLKEYKEITEKAIKEIENEADVDIYLDKREEILKKIFSLGIDRQEIKEIYKKLSIDVIDSNFKNSIIEEQNKVKEEIKKLHKSKNANRVYGSNIRTQSFFNRKI</sequence>
<protein>
    <submittedName>
        <fullName evidence="1">Flagellar protein FliT</fullName>
    </submittedName>
</protein>
<organism evidence="1 2">
    <name type="scientific">Clostridium chauvoei</name>
    <dbReference type="NCBI Taxonomy" id="46867"/>
    <lineage>
        <taxon>Bacteria</taxon>
        <taxon>Bacillati</taxon>
        <taxon>Bacillota</taxon>
        <taxon>Clostridia</taxon>
        <taxon>Eubacteriales</taxon>
        <taxon>Clostridiaceae</taxon>
        <taxon>Clostridium</taxon>
    </lineage>
</organism>
<reference evidence="1 2" key="1">
    <citation type="submission" date="2021-08" db="EMBL/GenBank/DDBJ databases">
        <title>Genome sequence analysis of Clostridium chauvoei strains of European origin and evaluation of typing options for outbreak investigations.</title>
        <authorList>
            <person name="Abdel-Glil M."/>
            <person name="Thomas P."/>
            <person name="Seyboldt C."/>
        </authorList>
    </citation>
    <scope>NUCLEOTIDE SEQUENCE [LARGE SCALE GENOMIC DNA]</scope>
    <source>
        <strain evidence="1 2">S0260-09</strain>
    </source>
</reference>
<evidence type="ECO:0000313" key="2">
    <source>
        <dbReference type="Proteomes" id="UP000775179"/>
    </source>
</evidence>
<comment type="caution">
    <text evidence="1">The sequence shown here is derived from an EMBL/GenBank/DDBJ whole genome shotgun (WGS) entry which is preliminary data.</text>
</comment>
<gene>
    <name evidence="1" type="ORF">K4H94_08805</name>
</gene>